<keyword evidence="2 3" id="KW-0040">ANK repeat</keyword>
<evidence type="ECO:0000256" key="3">
    <source>
        <dbReference type="PROSITE-ProRule" id="PRU00023"/>
    </source>
</evidence>
<evidence type="ECO:0000256" key="2">
    <source>
        <dbReference type="ARBA" id="ARBA00023043"/>
    </source>
</evidence>
<dbReference type="AlphaFoldDB" id="A0A8E2F7Q4"/>
<dbReference type="InterPro" id="IPR002110">
    <property type="entry name" value="Ankyrin_rpt"/>
</dbReference>
<dbReference type="Gene3D" id="1.25.40.20">
    <property type="entry name" value="Ankyrin repeat-containing domain"/>
    <property type="match status" value="1"/>
</dbReference>
<dbReference type="PROSITE" id="PS50088">
    <property type="entry name" value="ANK_REPEAT"/>
    <property type="match status" value="4"/>
</dbReference>
<dbReference type="Proteomes" id="UP000250140">
    <property type="component" value="Unassembled WGS sequence"/>
</dbReference>
<feature type="repeat" description="ANK" evidence="3">
    <location>
        <begin position="637"/>
        <end position="669"/>
    </location>
</feature>
<dbReference type="PROSITE" id="PS50297">
    <property type="entry name" value="ANK_REP_REGION"/>
    <property type="match status" value="3"/>
</dbReference>
<feature type="repeat" description="ANK" evidence="3">
    <location>
        <begin position="705"/>
        <end position="739"/>
    </location>
</feature>
<feature type="compositionally biased region" description="Polar residues" evidence="4">
    <location>
        <begin position="795"/>
        <end position="806"/>
    </location>
</feature>
<sequence length="822" mass="92232">MAEVGAIASIFTIVGVAFRLSRYVSRIADEARDIKEAAGTISNQVVRWDEVLTAVHSSLKSRKKQRRFKPLNEDEEQIWLAVGNALERCQRTMKKFEEEIERLGNRGNYGWLRRGLIAMNSSENEPKVVRLENDMKADIASLGVLLPCFRPFEHEERLTVLRAGNAITKIYLPPITEAIKNGEIYLGRLSQPTVFQDTVHEKPEVDRDGYSVAQKIVGWDENYTNECPDLRTMKECLDAAVSFRDKISRAGSIIGQSSGDMSTQKDGNLGVPYTQSREMIGGHSNAESETDSSDESDGGGIPLYAHSLPDHAWTRHEIMGTASNAGESTENFPHNRDDTVPPEAIMNALIDNFKHNARDDFANGRYDSAERHLLDAIEYGKKRLEIYHFPFDEMVELREQLAEAYTKQEKFNEAEQEYLCLIGESRKSSDRYYAGNEKDCALFEVWEDYSMKSLNVASHSPKQGNNLLRRSAKLLVDLYEKQNKPAFATSYRELYLTTPQATPPPVHPILPTSFVSNSAHPISPVSSSFSSNPGTRSTSVNLISAIGEENIEKVSEFLQNGEDIEKLSETERLLLTQTLTHNGGSVVHDIRGGSTYSHIASSGEPALHYAARKGDLGIVQVLLGPRLRRPVDQLDQKEATPLLVAARCNRNRVVRYLLENGAHVGVQDKSGWTVLHHAIFGQGEDVDMLQYLLEKNADVNASNNEDETPLHFAIKSPYNKQKSAEILLRNDARIESRNKANKTALWLAVNGRKYDMVKLLIQKGEIFDEDEPLPETSQEISGLLKEEMKRRGISRRNSGNTTTSKRSIWKPLSRLKQGSRSG</sequence>
<feature type="region of interest" description="Disordered" evidence="4">
    <location>
        <begin position="253"/>
        <end position="305"/>
    </location>
</feature>
<dbReference type="EMBL" id="KV748928">
    <property type="protein sequence ID" value="OCL12085.1"/>
    <property type="molecule type" value="Genomic_DNA"/>
</dbReference>
<dbReference type="Pfam" id="PF12796">
    <property type="entry name" value="Ank_2"/>
    <property type="match status" value="1"/>
</dbReference>
<name>A0A8E2F7Q4_9PEZI</name>
<evidence type="ECO:0000313" key="5">
    <source>
        <dbReference type="EMBL" id="OCL12085.1"/>
    </source>
</evidence>
<gene>
    <name evidence="5" type="ORF">AOQ84DRAFT_437248</name>
</gene>
<dbReference type="PANTHER" id="PTHR24171">
    <property type="entry name" value="ANKYRIN REPEAT DOMAIN-CONTAINING PROTEIN 39-RELATED"/>
    <property type="match status" value="1"/>
</dbReference>
<feature type="region of interest" description="Disordered" evidence="4">
    <location>
        <begin position="772"/>
        <end position="822"/>
    </location>
</feature>
<feature type="repeat" description="ANK" evidence="3">
    <location>
        <begin position="670"/>
        <end position="704"/>
    </location>
</feature>
<dbReference type="SMART" id="SM00248">
    <property type="entry name" value="ANK"/>
    <property type="match status" value="5"/>
</dbReference>
<feature type="compositionally biased region" description="Polar residues" evidence="4">
    <location>
        <begin position="254"/>
        <end position="266"/>
    </location>
</feature>
<keyword evidence="1" id="KW-0677">Repeat</keyword>
<reference evidence="5 6" key="1">
    <citation type="journal article" date="2016" name="Nat. Commun.">
        <title>Ectomycorrhizal ecology is imprinted in the genome of the dominant symbiotic fungus Cenococcum geophilum.</title>
        <authorList>
            <consortium name="DOE Joint Genome Institute"/>
            <person name="Peter M."/>
            <person name="Kohler A."/>
            <person name="Ohm R.A."/>
            <person name="Kuo A."/>
            <person name="Krutzmann J."/>
            <person name="Morin E."/>
            <person name="Arend M."/>
            <person name="Barry K.W."/>
            <person name="Binder M."/>
            <person name="Choi C."/>
            <person name="Clum A."/>
            <person name="Copeland A."/>
            <person name="Grisel N."/>
            <person name="Haridas S."/>
            <person name="Kipfer T."/>
            <person name="LaButti K."/>
            <person name="Lindquist E."/>
            <person name="Lipzen A."/>
            <person name="Maire R."/>
            <person name="Meier B."/>
            <person name="Mihaltcheva S."/>
            <person name="Molinier V."/>
            <person name="Murat C."/>
            <person name="Poggeler S."/>
            <person name="Quandt C.A."/>
            <person name="Sperisen C."/>
            <person name="Tritt A."/>
            <person name="Tisserant E."/>
            <person name="Crous P.W."/>
            <person name="Henrissat B."/>
            <person name="Nehls U."/>
            <person name="Egli S."/>
            <person name="Spatafora J.W."/>
            <person name="Grigoriev I.V."/>
            <person name="Martin F.M."/>
        </authorList>
    </citation>
    <scope>NUCLEOTIDE SEQUENCE [LARGE SCALE GENOMIC DNA]</scope>
    <source>
        <strain evidence="5 6">CBS 207.34</strain>
    </source>
</reference>
<dbReference type="InterPro" id="IPR036770">
    <property type="entry name" value="Ankyrin_rpt-contain_sf"/>
</dbReference>
<protein>
    <submittedName>
        <fullName evidence="5">Ankyrin</fullName>
    </submittedName>
</protein>
<feature type="repeat" description="ANK" evidence="3">
    <location>
        <begin position="602"/>
        <end position="623"/>
    </location>
</feature>
<evidence type="ECO:0000256" key="1">
    <source>
        <dbReference type="ARBA" id="ARBA00022737"/>
    </source>
</evidence>
<accession>A0A8E2F7Q4</accession>
<feature type="compositionally biased region" description="Acidic residues" evidence="4">
    <location>
        <begin position="288"/>
        <end position="297"/>
    </location>
</feature>
<dbReference type="PANTHER" id="PTHR24171:SF9">
    <property type="entry name" value="ANKYRIN REPEAT DOMAIN-CONTAINING PROTEIN 39"/>
    <property type="match status" value="1"/>
</dbReference>
<dbReference type="SUPFAM" id="SSF48403">
    <property type="entry name" value="Ankyrin repeat"/>
    <property type="match status" value="1"/>
</dbReference>
<evidence type="ECO:0000313" key="6">
    <source>
        <dbReference type="Proteomes" id="UP000250140"/>
    </source>
</evidence>
<proteinExistence type="predicted"/>
<dbReference type="OrthoDB" id="195446at2759"/>
<evidence type="ECO:0000256" key="4">
    <source>
        <dbReference type="SAM" id="MobiDB-lite"/>
    </source>
</evidence>
<organism evidence="5 6">
    <name type="scientific">Glonium stellatum</name>
    <dbReference type="NCBI Taxonomy" id="574774"/>
    <lineage>
        <taxon>Eukaryota</taxon>
        <taxon>Fungi</taxon>
        <taxon>Dikarya</taxon>
        <taxon>Ascomycota</taxon>
        <taxon>Pezizomycotina</taxon>
        <taxon>Dothideomycetes</taxon>
        <taxon>Pleosporomycetidae</taxon>
        <taxon>Gloniales</taxon>
        <taxon>Gloniaceae</taxon>
        <taxon>Glonium</taxon>
    </lineage>
</organism>
<keyword evidence="6" id="KW-1185">Reference proteome</keyword>
<dbReference type="Pfam" id="PF00023">
    <property type="entry name" value="Ank"/>
    <property type="match status" value="1"/>
</dbReference>